<dbReference type="InterPro" id="IPR050613">
    <property type="entry name" value="Sec_Metabolite_Reg"/>
</dbReference>
<sequence>MGLDTCVASNGKSHVLSIEQLTTDRRYKTPVDVPLKHAKMTPDSSISPGNVKKIRRRLRLSCIECTKRRQRCDRIQPACGLCKSRGIEHLCRWASVPFARPAPAKTPALVKANESDELKIQRLLNRVDALERQLEQQCTRAEDRPYYRVVQCSSTSSSPVLDSKISSSCLPFDSPAYLPEFGYRKGTRDLKPSRKFNFSPSILHSIACSLALPLSFQEELIGRGSSVYTLLQMAKSHAPDIDCWVQKRYPCCSIFMQSNLGQGVTHISSLVQKLPPPLETERLLSAYFEYSNWYFGLPETWIRTVVSQMWDFLHCPAPDNTHLNSNWLCLFFAILASVPPNIAITNHQYDDEQFTAYSLAALRLTGDMHQHTFEQTTSDMEGIVLACVAVPLLSKRRAASGRLNEAWKLLGNWIRVALSLELHLEPEYEHWLDHEKQALRRLAWTNLAICDRFYSLLLSRPSMNFNKFLDVTNYSDTPFPTYLDVLYELSLLAEDINKLVPVFHLSSSAMCANTRPSNSISDATSSMTSGSRLSISDCVNVLQTWTTLARRLTSTMSQVWQRDSLSFLGTCF</sequence>
<dbReference type="GO" id="GO:0000981">
    <property type="term" value="F:DNA-binding transcription factor activity, RNA polymerase II-specific"/>
    <property type="evidence" value="ECO:0007669"/>
    <property type="project" value="InterPro"/>
</dbReference>
<dbReference type="GO" id="GO:0008270">
    <property type="term" value="F:zinc ion binding"/>
    <property type="evidence" value="ECO:0007669"/>
    <property type="project" value="InterPro"/>
</dbReference>
<dbReference type="Gene3D" id="4.10.240.10">
    <property type="entry name" value="Zn(2)-C6 fungal-type DNA-binding domain"/>
    <property type="match status" value="1"/>
</dbReference>
<keyword evidence="2" id="KW-0479">Metal-binding</keyword>
<gene>
    <name evidence="6" type="ORF">J3R30DRAFT_1821410</name>
</gene>
<dbReference type="CDD" id="cd00067">
    <property type="entry name" value="GAL4"/>
    <property type="match status" value="1"/>
</dbReference>
<dbReference type="GO" id="GO:0005634">
    <property type="term" value="C:nucleus"/>
    <property type="evidence" value="ECO:0007669"/>
    <property type="project" value="UniProtKB-SubCell"/>
</dbReference>
<dbReference type="SUPFAM" id="SSF57701">
    <property type="entry name" value="Zn2/Cys6 DNA-binding domain"/>
    <property type="match status" value="1"/>
</dbReference>
<reference evidence="6" key="1">
    <citation type="submission" date="2022-08" db="EMBL/GenBank/DDBJ databases">
        <title>A Global Phylogenomic Analysis of the Shiitake Genus Lentinula.</title>
        <authorList>
            <consortium name="DOE Joint Genome Institute"/>
            <person name="Sierra-Patev S."/>
            <person name="Min B."/>
            <person name="Naranjo-Ortiz M."/>
            <person name="Looney B."/>
            <person name="Konkel Z."/>
            <person name="Slot J.C."/>
            <person name="Sakamoto Y."/>
            <person name="Steenwyk J.L."/>
            <person name="Rokas A."/>
            <person name="Carro J."/>
            <person name="Camarero S."/>
            <person name="Ferreira P."/>
            <person name="Molpeceres G."/>
            <person name="Ruiz-Duenas F.J."/>
            <person name="Serrano A."/>
            <person name="Henrissat B."/>
            <person name="Drula E."/>
            <person name="Hughes K.W."/>
            <person name="Mata J.L."/>
            <person name="Ishikawa N.K."/>
            <person name="Vargas-Isla R."/>
            <person name="Ushijima S."/>
            <person name="Smith C.A."/>
            <person name="Ahrendt S."/>
            <person name="Andreopoulos W."/>
            <person name="He G."/>
            <person name="Labutti K."/>
            <person name="Lipzen A."/>
            <person name="Ng V."/>
            <person name="Riley R."/>
            <person name="Sandor L."/>
            <person name="Barry K."/>
            <person name="Martinez A.T."/>
            <person name="Xiao Y."/>
            <person name="Gibbons J.G."/>
            <person name="Terashima K."/>
            <person name="Grigoriev I.V."/>
            <person name="Hibbett D.S."/>
        </authorList>
    </citation>
    <scope>NUCLEOTIDE SEQUENCE</scope>
    <source>
        <strain evidence="6">JLM2183</strain>
    </source>
</reference>
<evidence type="ECO:0000313" key="6">
    <source>
        <dbReference type="EMBL" id="KAJ4483714.1"/>
    </source>
</evidence>
<dbReference type="InterPro" id="IPR007219">
    <property type="entry name" value="XnlR_reg_dom"/>
</dbReference>
<dbReference type="SMART" id="SM00066">
    <property type="entry name" value="GAL4"/>
    <property type="match status" value="1"/>
</dbReference>
<dbReference type="PROSITE" id="PS00463">
    <property type="entry name" value="ZN2_CY6_FUNGAL_1"/>
    <property type="match status" value="1"/>
</dbReference>
<dbReference type="InterPro" id="IPR036864">
    <property type="entry name" value="Zn2-C6_fun-type_DNA-bd_sf"/>
</dbReference>
<accession>A0A9W9AIQ3</accession>
<dbReference type="GO" id="GO:0006351">
    <property type="term" value="P:DNA-templated transcription"/>
    <property type="evidence" value="ECO:0007669"/>
    <property type="project" value="InterPro"/>
</dbReference>
<protein>
    <recommendedName>
        <fullName evidence="5">Zn(2)-C6 fungal-type domain-containing protein</fullName>
    </recommendedName>
</protein>
<evidence type="ECO:0000256" key="3">
    <source>
        <dbReference type="ARBA" id="ARBA00023242"/>
    </source>
</evidence>
<evidence type="ECO:0000313" key="7">
    <source>
        <dbReference type="Proteomes" id="UP001150266"/>
    </source>
</evidence>
<comment type="caution">
    <text evidence="6">The sequence shown here is derived from an EMBL/GenBank/DDBJ whole genome shotgun (WGS) entry which is preliminary data.</text>
</comment>
<keyword evidence="7" id="KW-1185">Reference proteome</keyword>
<organism evidence="6 7">
    <name type="scientific">Lentinula aciculospora</name>
    <dbReference type="NCBI Taxonomy" id="153920"/>
    <lineage>
        <taxon>Eukaryota</taxon>
        <taxon>Fungi</taxon>
        <taxon>Dikarya</taxon>
        <taxon>Basidiomycota</taxon>
        <taxon>Agaricomycotina</taxon>
        <taxon>Agaricomycetes</taxon>
        <taxon>Agaricomycetidae</taxon>
        <taxon>Agaricales</taxon>
        <taxon>Marasmiineae</taxon>
        <taxon>Omphalotaceae</taxon>
        <taxon>Lentinula</taxon>
    </lineage>
</organism>
<dbReference type="AlphaFoldDB" id="A0A9W9AIQ3"/>
<dbReference type="InterPro" id="IPR001138">
    <property type="entry name" value="Zn2Cys6_DnaBD"/>
</dbReference>
<dbReference type="OrthoDB" id="3364175at2759"/>
<dbReference type="CDD" id="cd12148">
    <property type="entry name" value="fungal_TF_MHR"/>
    <property type="match status" value="1"/>
</dbReference>
<feature type="domain" description="Zn(2)-C6 fungal-type" evidence="5">
    <location>
        <begin position="61"/>
        <end position="93"/>
    </location>
</feature>
<dbReference type="PROSITE" id="PS50048">
    <property type="entry name" value="ZN2_CY6_FUNGAL_2"/>
    <property type="match status" value="1"/>
</dbReference>
<dbReference type="Pfam" id="PF00172">
    <property type="entry name" value="Zn_clus"/>
    <property type="match status" value="1"/>
</dbReference>
<name>A0A9W9AIQ3_9AGAR</name>
<proteinExistence type="predicted"/>
<evidence type="ECO:0000256" key="4">
    <source>
        <dbReference type="SAM" id="Coils"/>
    </source>
</evidence>
<evidence type="ECO:0000256" key="2">
    <source>
        <dbReference type="ARBA" id="ARBA00022723"/>
    </source>
</evidence>
<dbReference type="PANTHER" id="PTHR31001">
    <property type="entry name" value="UNCHARACTERIZED TRANSCRIPTIONAL REGULATORY PROTEIN"/>
    <property type="match status" value="1"/>
</dbReference>
<comment type="subcellular location">
    <subcellularLocation>
        <location evidence="1">Nucleus</location>
    </subcellularLocation>
</comment>
<dbReference type="EMBL" id="JAOTPV010000004">
    <property type="protein sequence ID" value="KAJ4483714.1"/>
    <property type="molecule type" value="Genomic_DNA"/>
</dbReference>
<keyword evidence="3" id="KW-0539">Nucleus</keyword>
<dbReference type="SMART" id="SM00906">
    <property type="entry name" value="Fungal_trans"/>
    <property type="match status" value="1"/>
</dbReference>
<keyword evidence="4" id="KW-0175">Coiled coil</keyword>
<evidence type="ECO:0000256" key="1">
    <source>
        <dbReference type="ARBA" id="ARBA00004123"/>
    </source>
</evidence>
<evidence type="ECO:0000259" key="5">
    <source>
        <dbReference type="PROSITE" id="PS50048"/>
    </source>
</evidence>
<dbReference type="GO" id="GO:0003677">
    <property type="term" value="F:DNA binding"/>
    <property type="evidence" value="ECO:0007669"/>
    <property type="project" value="InterPro"/>
</dbReference>
<feature type="coiled-coil region" evidence="4">
    <location>
        <begin position="113"/>
        <end position="144"/>
    </location>
</feature>
<dbReference type="Proteomes" id="UP001150266">
    <property type="component" value="Unassembled WGS sequence"/>
</dbReference>
<dbReference type="Pfam" id="PF04082">
    <property type="entry name" value="Fungal_trans"/>
    <property type="match status" value="1"/>
</dbReference>
<dbReference type="PANTHER" id="PTHR31001:SF87">
    <property type="entry name" value="COL-21"/>
    <property type="match status" value="1"/>
</dbReference>